<dbReference type="EnsemblPlants" id="HORVU.MOREX.r3.6HG0576120.1">
    <property type="protein sequence ID" value="HORVU.MOREX.r3.6HG0576120.1.CDS1"/>
    <property type="gene ID" value="HORVU.MOREX.r3.6HG0576120"/>
</dbReference>
<protein>
    <recommendedName>
        <fullName evidence="4">DUF4283 domain-containing protein</fullName>
    </recommendedName>
</protein>
<reference evidence="3" key="1">
    <citation type="journal article" date="2012" name="Nature">
        <title>A physical, genetic and functional sequence assembly of the barley genome.</title>
        <authorList>
            <consortium name="The International Barley Genome Sequencing Consortium"/>
            <person name="Mayer K.F."/>
            <person name="Waugh R."/>
            <person name="Brown J.W."/>
            <person name="Schulman A."/>
            <person name="Langridge P."/>
            <person name="Platzer M."/>
            <person name="Fincher G.B."/>
            <person name="Muehlbauer G.J."/>
            <person name="Sato K."/>
            <person name="Close T.J."/>
            <person name="Wise R.P."/>
            <person name="Stein N."/>
        </authorList>
    </citation>
    <scope>NUCLEOTIDE SEQUENCE [LARGE SCALE GENOMIC DNA]</scope>
    <source>
        <strain evidence="3">cv. Morex</strain>
    </source>
</reference>
<evidence type="ECO:0000256" key="1">
    <source>
        <dbReference type="SAM" id="MobiDB-lite"/>
    </source>
</evidence>
<evidence type="ECO:0000313" key="2">
    <source>
        <dbReference type="EnsemblPlants" id="HORVU.MOREX.r3.6HG0576120.1.CDS1"/>
    </source>
</evidence>
<proteinExistence type="predicted"/>
<organism evidence="2 3">
    <name type="scientific">Hordeum vulgare subsp. vulgare</name>
    <name type="common">Domesticated barley</name>
    <dbReference type="NCBI Taxonomy" id="112509"/>
    <lineage>
        <taxon>Eukaryota</taxon>
        <taxon>Viridiplantae</taxon>
        <taxon>Streptophyta</taxon>
        <taxon>Embryophyta</taxon>
        <taxon>Tracheophyta</taxon>
        <taxon>Spermatophyta</taxon>
        <taxon>Magnoliopsida</taxon>
        <taxon>Liliopsida</taxon>
        <taxon>Poales</taxon>
        <taxon>Poaceae</taxon>
        <taxon>BOP clade</taxon>
        <taxon>Pooideae</taxon>
        <taxon>Triticodae</taxon>
        <taxon>Triticeae</taxon>
        <taxon>Hordeinae</taxon>
        <taxon>Hordeum</taxon>
    </lineage>
</organism>
<evidence type="ECO:0008006" key="4">
    <source>
        <dbReference type="Google" id="ProtNLM"/>
    </source>
</evidence>
<reference evidence="2" key="2">
    <citation type="submission" date="2020-10" db="EMBL/GenBank/DDBJ databases">
        <authorList>
            <person name="Scholz U."/>
            <person name="Mascher M."/>
            <person name="Fiebig A."/>
        </authorList>
    </citation>
    <scope>NUCLEOTIDE SEQUENCE [LARGE SCALE GENOMIC DNA]</scope>
    <source>
        <strain evidence="2">cv. Morex</strain>
    </source>
</reference>
<dbReference type="Gramene" id="HORVU.MOREX.r3.6HG0576120.1">
    <property type="protein sequence ID" value="HORVU.MOREX.r3.6HG0576120.1.CDS1"/>
    <property type="gene ID" value="HORVU.MOREX.r3.6HG0576120"/>
</dbReference>
<dbReference type="Proteomes" id="UP000011116">
    <property type="component" value="Chromosome 6H"/>
</dbReference>
<feature type="region of interest" description="Disordered" evidence="1">
    <location>
        <begin position="198"/>
        <end position="295"/>
    </location>
</feature>
<evidence type="ECO:0000313" key="3">
    <source>
        <dbReference type="Proteomes" id="UP000011116"/>
    </source>
</evidence>
<dbReference type="PANTHER" id="PTHR33087">
    <property type="entry name" value="OS07G0539200 PROTEIN"/>
    <property type="match status" value="1"/>
</dbReference>
<reference evidence="2" key="3">
    <citation type="submission" date="2022-01" db="UniProtKB">
        <authorList>
            <consortium name="EnsemblPlants"/>
        </authorList>
    </citation>
    <scope>IDENTIFICATION</scope>
    <source>
        <strain evidence="2">subsp. vulgare</strain>
    </source>
</reference>
<keyword evidence="3" id="KW-1185">Reference proteome</keyword>
<dbReference type="InterPro" id="IPR053253">
    <property type="entry name" value="Sex_diff_modulator"/>
</dbReference>
<dbReference type="AlphaFoldDB" id="A0A8I6YCJ1"/>
<dbReference type="PANTHER" id="PTHR33087:SF31">
    <property type="entry name" value="OS06G0482850 PROTEIN"/>
    <property type="match status" value="1"/>
</dbReference>
<name>A0A8I6YCJ1_HORVV</name>
<feature type="compositionally biased region" description="Basic residues" evidence="1">
    <location>
        <begin position="229"/>
        <end position="239"/>
    </location>
</feature>
<feature type="compositionally biased region" description="Low complexity" evidence="1">
    <location>
        <begin position="269"/>
        <end position="286"/>
    </location>
</feature>
<sequence>MDDAELVLARAMVATITSNRPRDSPAEVTELLLSSLELAEGDFTVHMHHLEDFLILFSSVATMRRLHGEHLLCSPRFSLSLRPWCKLVHANADGLGYRMELELRGIPAHAWHLSTAEHLLGTSCWVERLHPRTRSRDDLVVFRLSSRAHDPADIRRAALLVIVDQLPARVPSDPPSVQSLSYPITIELTTATRIRNAPDGYQAAGDHDGDGAGEGGGRGQGHDQGLARGRARRRGRKRRRSDEIPSGRVDGMAIDAPAWRARRPDRADGTATAASSPGAAAPPKGARMARLGMLA</sequence>
<accession>A0A8I6YCJ1</accession>